<keyword evidence="1" id="KW-1133">Transmembrane helix</keyword>
<feature type="domain" description="DUF2070" evidence="2">
    <location>
        <begin position="7"/>
        <end position="295"/>
    </location>
</feature>
<reference evidence="3" key="1">
    <citation type="submission" date="2013-08" db="EMBL/GenBank/DDBJ databases">
        <authorList>
            <person name="Mendez C."/>
            <person name="Richter M."/>
            <person name="Ferrer M."/>
            <person name="Sanchez J."/>
        </authorList>
    </citation>
    <scope>NUCLEOTIDE SEQUENCE</scope>
</reference>
<dbReference type="AlphaFoldDB" id="T1AAH7"/>
<sequence length="306" mass="33823">MDDIKCDLMVFHTTTTNDNNCSGEEDVASISNGISAALLSSKSADNMAKIRKVNASKYSISIFRFGDFGFGAILPEREPFDDISLPEGKKVMESVIESGASDFAVIDAQSNFTPGVVELIDCSLLIRPFEREFHRMEPKYPIMAGYARGSYNTESLGQMGIQVLAFRQETETSIIILTDSNNITRELMDKLRGRLSDLSKNVEIYTTDNHVVNGSTLDMNPLGQRDDLEKLTEKIRSIVEICISSIRECSAKMGSADVKVKMGSEESYQELLDTVFTSVKISKKLAAIIIPAACLIPLIITYLIFP</sequence>
<accession>T1AAH7</accession>
<evidence type="ECO:0000313" key="3">
    <source>
        <dbReference type="EMBL" id="EQD38825.1"/>
    </source>
</evidence>
<keyword evidence="1" id="KW-0812">Transmembrane</keyword>
<dbReference type="Pfam" id="PF09843">
    <property type="entry name" value="DUF2070"/>
    <property type="match status" value="1"/>
</dbReference>
<dbReference type="EMBL" id="AUZX01012574">
    <property type="protein sequence ID" value="EQD38825.1"/>
    <property type="molecule type" value="Genomic_DNA"/>
</dbReference>
<protein>
    <recommendedName>
        <fullName evidence="2">DUF2070 domain-containing protein</fullName>
    </recommendedName>
</protein>
<keyword evidence="1" id="KW-0472">Membrane</keyword>
<evidence type="ECO:0000259" key="2">
    <source>
        <dbReference type="Pfam" id="PF09843"/>
    </source>
</evidence>
<organism evidence="3">
    <name type="scientific">mine drainage metagenome</name>
    <dbReference type="NCBI Taxonomy" id="410659"/>
    <lineage>
        <taxon>unclassified sequences</taxon>
        <taxon>metagenomes</taxon>
        <taxon>ecological metagenomes</taxon>
    </lineage>
</organism>
<comment type="caution">
    <text evidence="3">The sequence shown here is derived from an EMBL/GenBank/DDBJ whole genome shotgun (WGS) entry which is preliminary data.</text>
</comment>
<proteinExistence type="predicted"/>
<feature type="transmembrane region" description="Helical" evidence="1">
    <location>
        <begin position="285"/>
        <end position="305"/>
    </location>
</feature>
<reference evidence="3" key="2">
    <citation type="journal article" date="2014" name="ISME J.">
        <title>Microbial stratification in low pH oxic and suboxic macroscopic growths along an acid mine drainage.</title>
        <authorList>
            <person name="Mendez-Garcia C."/>
            <person name="Mesa V."/>
            <person name="Sprenger R.R."/>
            <person name="Richter M."/>
            <person name="Diez M.S."/>
            <person name="Solano J."/>
            <person name="Bargiela R."/>
            <person name="Golyshina O.V."/>
            <person name="Manteca A."/>
            <person name="Ramos J.L."/>
            <person name="Gallego J.R."/>
            <person name="Llorente I."/>
            <person name="Martins Dos Santos V.A."/>
            <person name="Jensen O.N."/>
            <person name="Pelaez A.I."/>
            <person name="Sanchez J."/>
            <person name="Ferrer M."/>
        </authorList>
    </citation>
    <scope>NUCLEOTIDE SEQUENCE</scope>
</reference>
<evidence type="ECO:0000256" key="1">
    <source>
        <dbReference type="SAM" id="Phobius"/>
    </source>
</evidence>
<dbReference type="InterPro" id="IPR019204">
    <property type="entry name" value="DUF2070_membrane"/>
</dbReference>
<gene>
    <name evidence="3" type="ORF">B1A_17108</name>
</gene>
<name>T1AAH7_9ZZZZ</name>